<dbReference type="InterPro" id="IPR003615">
    <property type="entry name" value="HNH_nuc"/>
</dbReference>
<protein>
    <submittedName>
        <fullName evidence="3">HNH endonuclease</fullName>
    </submittedName>
</protein>
<reference evidence="4" key="1">
    <citation type="submission" date="2019-11" db="EMBL/GenBank/DDBJ databases">
        <title>Complete genome sequence of Corynebacterium kalinowskii 1959, a novel Corynebacterium species isolated from soil of a small paddock in Vilsendorf, Germany.</title>
        <authorList>
            <person name="Schaffert L."/>
            <person name="Ruwe M."/>
            <person name="Milse J."/>
            <person name="Hanuschka K."/>
            <person name="Ortseifen V."/>
            <person name="Droste J."/>
            <person name="Brandt D."/>
            <person name="Schlueter L."/>
            <person name="Kutter Y."/>
            <person name="Vinke S."/>
            <person name="Viehoefer P."/>
            <person name="Jacob L."/>
            <person name="Luebke N.-C."/>
            <person name="Schulte-Berndt E."/>
            <person name="Hain C."/>
            <person name="Linder M."/>
            <person name="Schmidt P."/>
            <person name="Wollenschlaeger L."/>
            <person name="Luttermann T."/>
            <person name="Thieme E."/>
            <person name="Hassa J."/>
            <person name="Haak M."/>
            <person name="Wittchen M."/>
            <person name="Mentz A."/>
            <person name="Persicke M."/>
            <person name="Busche T."/>
            <person name="Ruckert C."/>
        </authorList>
    </citation>
    <scope>NUCLEOTIDE SEQUENCE [LARGE SCALE GENOMIC DNA]</scope>
    <source>
        <strain evidence="4">1959</strain>
    </source>
</reference>
<dbReference type="InterPro" id="IPR002711">
    <property type="entry name" value="HNH"/>
</dbReference>
<dbReference type="Proteomes" id="UP000427071">
    <property type="component" value="Chromosome"/>
</dbReference>
<dbReference type="AlphaFoldDB" id="A0A6B8VW97"/>
<keyword evidence="3" id="KW-0255">Endonuclease</keyword>
<evidence type="ECO:0000313" key="4">
    <source>
        <dbReference type="Proteomes" id="UP000427071"/>
    </source>
</evidence>
<name>A0A6B8VW97_9CORY</name>
<comment type="similarity">
    <text evidence="1">Belongs to the Rv1128c/1148c/1588c/1702c/1945/3466 family.</text>
</comment>
<dbReference type="Gene3D" id="1.10.30.50">
    <property type="match status" value="1"/>
</dbReference>
<dbReference type="SMART" id="SM00507">
    <property type="entry name" value="HNHc"/>
    <property type="match status" value="1"/>
</dbReference>
<sequence>MEQLICQLELYFLGPAGVFEKFSELLILKEKVARIETELAVGRSVAELQDVGLDLSYARILERRASYRWDEDVGVAHQDSILSPLEKLTHPGRRDEIYAKGVEVAKKSSPQVTRRYVRKLVGEDNATRAGDDGGAHKRRFRLSRPDEDGGCYFNGYLPRPVAALFAALLAEAFNSTAHDGDQRSMDQRQADALAEVIKWASAKRQSTTGHCSLVVRVTETDEMSWQSKLSTNVGIDLTLFEVGYLSGDSITDYIVVVDEHGAVKHLGTGARSANFLQRIALFARDECCVYPGCDAPIAWCDVHHVIPWSQGGQTSIDNLAPLCRHHHRKVDDTWDKAHVEFLNGVPWWVDARLPQSS</sequence>
<keyword evidence="3" id="KW-0540">Nuclease</keyword>
<keyword evidence="3" id="KW-0378">Hydrolase</keyword>
<dbReference type="KEGG" id="ckw:CKALI_03535"/>
<dbReference type="EMBL" id="CP046452">
    <property type="protein sequence ID" value="QGU01590.1"/>
    <property type="molecule type" value="Genomic_DNA"/>
</dbReference>
<feature type="domain" description="HNH nuclease" evidence="2">
    <location>
        <begin position="276"/>
        <end position="328"/>
    </location>
</feature>
<accession>A0A6B8VW97</accession>
<dbReference type="Pfam" id="PF02720">
    <property type="entry name" value="DUF222"/>
    <property type="match status" value="1"/>
</dbReference>
<organism evidence="3 4">
    <name type="scientific">Corynebacterium kalinowskii</name>
    <dbReference type="NCBI Taxonomy" id="2675216"/>
    <lineage>
        <taxon>Bacteria</taxon>
        <taxon>Bacillati</taxon>
        <taxon>Actinomycetota</taxon>
        <taxon>Actinomycetes</taxon>
        <taxon>Mycobacteriales</taxon>
        <taxon>Corynebacteriaceae</taxon>
        <taxon>Corynebacterium</taxon>
    </lineage>
</organism>
<evidence type="ECO:0000259" key="2">
    <source>
        <dbReference type="SMART" id="SM00507"/>
    </source>
</evidence>
<dbReference type="RefSeq" id="WP_156191977.1">
    <property type="nucleotide sequence ID" value="NZ_CP046452.1"/>
</dbReference>
<dbReference type="InterPro" id="IPR003870">
    <property type="entry name" value="DUF222"/>
</dbReference>
<dbReference type="GO" id="GO:0008270">
    <property type="term" value="F:zinc ion binding"/>
    <property type="evidence" value="ECO:0007669"/>
    <property type="project" value="InterPro"/>
</dbReference>
<keyword evidence="4" id="KW-1185">Reference proteome</keyword>
<gene>
    <name evidence="3" type="ORF">CKALI_03535</name>
</gene>
<dbReference type="CDD" id="cd00085">
    <property type="entry name" value="HNHc"/>
    <property type="match status" value="1"/>
</dbReference>
<evidence type="ECO:0000313" key="3">
    <source>
        <dbReference type="EMBL" id="QGU01590.1"/>
    </source>
</evidence>
<evidence type="ECO:0000256" key="1">
    <source>
        <dbReference type="ARBA" id="ARBA00023450"/>
    </source>
</evidence>
<dbReference type="Pfam" id="PF01844">
    <property type="entry name" value="HNH"/>
    <property type="match status" value="1"/>
</dbReference>
<dbReference type="GO" id="GO:0003676">
    <property type="term" value="F:nucleic acid binding"/>
    <property type="evidence" value="ECO:0007669"/>
    <property type="project" value="InterPro"/>
</dbReference>
<dbReference type="GO" id="GO:0004519">
    <property type="term" value="F:endonuclease activity"/>
    <property type="evidence" value="ECO:0007669"/>
    <property type="project" value="UniProtKB-KW"/>
</dbReference>
<proteinExistence type="inferred from homology"/>